<dbReference type="PANTHER" id="PTHR24036:SF5">
    <property type="entry name" value="THROMBOMODULIN"/>
    <property type="match status" value="1"/>
</dbReference>
<organism evidence="6 7">
    <name type="scientific">Oopsacas minuta</name>
    <dbReference type="NCBI Taxonomy" id="111878"/>
    <lineage>
        <taxon>Eukaryota</taxon>
        <taxon>Metazoa</taxon>
        <taxon>Porifera</taxon>
        <taxon>Hexactinellida</taxon>
        <taxon>Hexasterophora</taxon>
        <taxon>Lyssacinosida</taxon>
        <taxon>Leucopsacidae</taxon>
        <taxon>Oopsacas</taxon>
    </lineage>
</organism>
<reference evidence="6 7" key="1">
    <citation type="journal article" date="2023" name="BMC Biol.">
        <title>The compact genome of the sponge Oopsacas minuta (Hexactinellida) is lacking key metazoan core genes.</title>
        <authorList>
            <person name="Santini S."/>
            <person name="Schenkelaars Q."/>
            <person name="Jourda C."/>
            <person name="Duchesne M."/>
            <person name="Belahbib H."/>
            <person name="Rocher C."/>
            <person name="Selva M."/>
            <person name="Riesgo A."/>
            <person name="Vervoort M."/>
            <person name="Leys S.P."/>
            <person name="Kodjabachian L."/>
            <person name="Le Bivic A."/>
            <person name="Borchiellini C."/>
            <person name="Claverie J.M."/>
            <person name="Renard E."/>
        </authorList>
    </citation>
    <scope>NUCLEOTIDE SEQUENCE [LARGE SCALE GENOMIC DNA]</scope>
    <source>
        <strain evidence="6">SPO-2</strain>
    </source>
</reference>
<sequence>MKVLSLVLLLQIIYEGHAFYRLGTVGVGTTSGTIYLIDANTLFLKGFSANEAVVFRGGSGGNQVTATTNSALSNVNMMLDGDDDWLNVSPIEVRTASGDQLITSFDVPGNIQIPCSAEYLGKFSRNGASTYHSLAGDVFYDALNRRLFVAGLYLDGNAPAAYMWLDTNAIPTGSGVRAGYNGRYARVDDVNNQDTNVTLPIGGVHTGYRSLSVWCEAVSQSFGHISIPQSSDSFECSTTYGFVMLGNSPPTHGVSAKVYVLGPNTIGLKNLYFDGSAPATWYWAGSTSNVHDGFIVASEKGSLAALGTRNNANIVLTLPTDFDVCNSNFLGLYCVQASTSFGQVYFSTEYGCTNCPPICKTVTQTTAPSFQCQDLSSTDQLEYRYDPTNSMVTFRFHTCNLEANQYFAFGLSASSSGVAMAPNGDVVVCQYSTTGVVDCSDYDLTIRSQCALSGGSYNGACPDTVLTGGANNYINTQVESINALTTFTTTRAVTTTDSHDRDFTPGTPQYIIWARGGTFSSPTSERWVLRHATSERISVSSPIQIDYDSTSTCPQPLECPMSTPAPATPWEIPPLCINSMNSEIQASIGNTGGSQGYKAITGKDGWGIAWYLNDILIPEVYVLRGTTVTFHVNGGNDPADSARYHPLYITNSNEGGISALALAELTITETVLAGLGYNEVSETVSDLSVGPYCEWTETQGNGDNFNTFEEYKNTLVYSCGSSVTSGSFEWTPDSNTSDLVYYQCATHRLLGWKINVVNSLDTCYQMAGITTATTSTTGPITSTTELITSTTEPITSTTEPITSTTEPITSTTELITSTTELITSTTEPITSTTEPITSTTELITSTTELITSTTEPITSTTELITSTTKLITSTTEPITSTTEPITVPITTTTTEHETPTTKNVGPTATVFPWVIPPICIDSNDNTIKAAIGDSLDGSTVWYLNGLPAPEIYIKRGTEVTFYVNGGNNPSDPDNYHPLYLTSSTVGGILKVISEEKSLDEIIFAGLVDFGDNTFTIDGSLCTYTQARDEVQFQSFQNFLFTLVYNCSGDETGQFSWIPDAQTPDTIYYQCAQHENHGMKINVVDDLEECHTLLTLALNSSGHSLRPIFSLLAIAYFLVLYLNF</sequence>
<evidence type="ECO:0000313" key="6">
    <source>
        <dbReference type="EMBL" id="KAI6661504.1"/>
    </source>
</evidence>
<evidence type="ECO:0000259" key="5">
    <source>
        <dbReference type="PROSITE" id="PS51549"/>
    </source>
</evidence>
<feature type="transmembrane region" description="Helical" evidence="2">
    <location>
        <begin position="1103"/>
        <end position="1121"/>
    </location>
</feature>
<dbReference type="SMART" id="SM00664">
    <property type="entry name" value="DoH"/>
    <property type="match status" value="1"/>
</dbReference>
<dbReference type="PANTHER" id="PTHR24036">
    <property type="entry name" value="SKELETOR-RELATED"/>
    <property type="match status" value="1"/>
</dbReference>
<keyword evidence="2" id="KW-1133">Transmembrane helix</keyword>
<feature type="chain" id="PRO_5043865896" evidence="3">
    <location>
        <begin position="19"/>
        <end position="1123"/>
    </location>
</feature>
<feature type="domain" description="DM13" evidence="5">
    <location>
        <begin position="241"/>
        <end position="347"/>
    </location>
</feature>
<dbReference type="Pfam" id="PF03351">
    <property type="entry name" value="DOMON"/>
    <property type="match status" value="1"/>
</dbReference>
<comment type="caution">
    <text evidence="6">The sequence shown here is derived from an EMBL/GenBank/DDBJ whole genome shotgun (WGS) entry which is preliminary data.</text>
</comment>
<dbReference type="Proteomes" id="UP001165289">
    <property type="component" value="Unassembled WGS sequence"/>
</dbReference>
<dbReference type="AlphaFoldDB" id="A0AAV7KPM8"/>
<evidence type="ECO:0000259" key="4">
    <source>
        <dbReference type="PROSITE" id="PS50836"/>
    </source>
</evidence>
<feature type="domain" description="DOMON" evidence="4">
    <location>
        <begin position="377"/>
        <end position="516"/>
    </location>
</feature>
<dbReference type="EMBL" id="JAKMXF010000011">
    <property type="protein sequence ID" value="KAI6661504.1"/>
    <property type="molecule type" value="Genomic_DNA"/>
</dbReference>
<keyword evidence="3" id="KW-0732">Signal</keyword>
<dbReference type="SMART" id="SM00686">
    <property type="entry name" value="DM13"/>
    <property type="match status" value="2"/>
</dbReference>
<dbReference type="InterPro" id="IPR019545">
    <property type="entry name" value="DM13_domain"/>
</dbReference>
<dbReference type="InterPro" id="IPR052126">
    <property type="entry name" value="Spindle_Org/Thrombomodulin"/>
</dbReference>
<keyword evidence="2" id="KW-0812">Transmembrane</keyword>
<keyword evidence="2" id="KW-0472">Membrane</keyword>
<protein>
    <submittedName>
        <fullName evidence="6">Protein Skeletor, isoforms B/C isoform X2</fullName>
    </submittedName>
</protein>
<dbReference type="Pfam" id="PF10517">
    <property type="entry name" value="DM13"/>
    <property type="match status" value="2"/>
</dbReference>
<keyword evidence="1" id="KW-0677">Repeat</keyword>
<evidence type="ECO:0000313" key="7">
    <source>
        <dbReference type="Proteomes" id="UP001165289"/>
    </source>
</evidence>
<dbReference type="InterPro" id="IPR005018">
    <property type="entry name" value="DOMON_domain"/>
</dbReference>
<dbReference type="PROSITE" id="PS50836">
    <property type="entry name" value="DOMON"/>
    <property type="match status" value="1"/>
</dbReference>
<keyword evidence="7" id="KW-1185">Reference proteome</keyword>
<name>A0AAV7KPM8_9METZ</name>
<feature type="signal peptide" evidence="3">
    <location>
        <begin position="1"/>
        <end position="18"/>
    </location>
</feature>
<evidence type="ECO:0000256" key="1">
    <source>
        <dbReference type="ARBA" id="ARBA00022737"/>
    </source>
</evidence>
<evidence type="ECO:0000256" key="2">
    <source>
        <dbReference type="SAM" id="Phobius"/>
    </source>
</evidence>
<gene>
    <name evidence="6" type="ORF">LOD99_13377</name>
</gene>
<dbReference type="PROSITE" id="PS51549">
    <property type="entry name" value="DM13"/>
    <property type="match status" value="2"/>
</dbReference>
<accession>A0AAV7KPM8</accession>
<feature type="domain" description="DM13" evidence="5">
    <location>
        <begin position="121"/>
        <end position="228"/>
    </location>
</feature>
<evidence type="ECO:0000256" key="3">
    <source>
        <dbReference type="SAM" id="SignalP"/>
    </source>
</evidence>
<proteinExistence type="predicted"/>